<evidence type="ECO:0000256" key="5">
    <source>
        <dbReference type="ARBA" id="ARBA00017962"/>
    </source>
</evidence>
<evidence type="ECO:0000256" key="17">
    <source>
        <dbReference type="ARBA" id="ARBA00032175"/>
    </source>
</evidence>
<keyword evidence="8 21" id="KW-0812">Transmembrane</keyword>
<dbReference type="GO" id="GO:0035269">
    <property type="term" value="P:protein O-linked glycosylation via mannose"/>
    <property type="evidence" value="ECO:0007669"/>
    <property type="project" value="TreeGrafter"/>
</dbReference>
<dbReference type="Proteomes" id="UP001353858">
    <property type="component" value="Unassembled WGS sequence"/>
</dbReference>
<dbReference type="GO" id="GO:0015020">
    <property type="term" value="F:glucuronosyltransferase activity"/>
    <property type="evidence" value="ECO:0007669"/>
    <property type="project" value="InterPro"/>
</dbReference>
<evidence type="ECO:0000256" key="16">
    <source>
        <dbReference type="ARBA" id="ARBA00030723"/>
    </source>
</evidence>
<dbReference type="PANTHER" id="PTHR46420:SF1">
    <property type="entry name" value="BETA-1,4-GLUCURONYLTRANSFERASE 1"/>
    <property type="match status" value="1"/>
</dbReference>
<keyword evidence="14" id="KW-0325">Glycoprotein</keyword>
<evidence type="ECO:0000256" key="18">
    <source>
        <dbReference type="ARBA" id="ARBA00032181"/>
    </source>
</evidence>
<dbReference type="GO" id="GO:0046872">
    <property type="term" value="F:metal ion binding"/>
    <property type="evidence" value="ECO:0007669"/>
    <property type="project" value="UniProtKB-KW"/>
</dbReference>
<evidence type="ECO:0000256" key="3">
    <source>
        <dbReference type="ARBA" id="ARBA00004922"/>
    </source>
</evidence>
<keyword evidence="15" id="KW-0464">Manganese</keyword>
<proteinExistence type="inferred from homology"/>
<keyword evidence="11 21" id="KW-1133">Transmembrane helix</keyword>
<evidence type="ECO:0000256" key="6">
    <source>
        <dbReference type="ARBA" id="ARBA00022676"/>
    </source>
</evidence>
<evidence type="ECO:0000256" key="19">
    <source>
        <dbReference type="ARBA" id="ARBA00033291"/>
    </source>
</evidence>
<reference evidence="23" key="1">
    <citation type="submission" date="2023-01" db="EMBL/GenBank/DDBJ databases">
        <title>Key to firefly adult light organ development and bioluminescence: homeobox transcription factors regulate luciferase expression and transportation to peroxisome.</title>
        <authorList>
            <person name="Fu X."/>
        </authorList>
    </citation>
    <scope>NUCLEOTIDE SEQUENCE [LARGE SCALE GENOMIC DNA]</scope>
</reference>
<keyword evidence="7" id="KW-0808">Transferase</keyword>
<sequence>MIQSKWGPWSLCIIALILLSIYNILLTARLMYGQECPKNFPEKHLQPAKSLQSSSSCILKQPTAERNTPLFNLNLDLGRWDNKMLYKLYDRIIIGDKYVELSSTFFVCLATQSSFERLYSLVQVSKNWLGPISTAVFAAGEDELNLVLLYMLYLRKCFPNIRDRVTFHLTLPKSRLPKNIELDMQILKHEDCTSPENTLQRLLLRRSATTDKWKIKNPYPQNHLRNLARKNCQSSYVFLTDVDIIPSEDLAESLNYFLSKVTCKTMCAYVIPTYEIDSRVRFPPNKTELVRLAHKGLARPFHQKVFIYNQFATNFSRWQTVTPEDKEVHVSHPVTNFEFLYEPFYVAPDTAPPHDERFIGYGYTRNTQVYEMFVAGYEFLVLSPVFTCHWGLQIKRGRPAWREYQNNLNRKYFETFKKEVFARYNKDPLKMMHQYKTPPF</sequence>
<evidence type="ECO:0000256" key="12">
    <source>
        <dbReference type="ARBA" id="ARBA00023034"/>
    </source>
</evidence>
<organism evidence="22 23">
    <name type="scientific">Aquatica leii</name>
    <dbReference type="NCBI Taxonomy" id="1421715"/>
    <lineage>
        <taxon>Eukaryota</taxon>
        <taxon>Metazoa</taxon>
        <taxon>Ecdysozoa</taxon>
        <taxon>Arthropoda</taxon>
        <taxon>Hexapoda</taxon>
        <taxon>Insecta</taxon>
        <taxon>Pterygota</taxon>
        <taxon>Neoptera</taxon>
        <taxon>Endopterygota</taxon>
        <taxon>Coleoptera</taxon>
        <taxon>Polyphaga</taxon>
        <taxon>Elateriformia</taxon>
        <taxon>Elateroidea</taxon>
        <taxon>Lampyridae</taxon>
        <taxon>Luciolinae</taxon>
        <taxon>Aquatica</taxon>
    </lineage>
</organism>
<keyword evidence="13 21" id="KW-0472">Membrane</keyword>
<keyword evidence="6" id="KW-0328">Glycosyltransferase</keyword>
<evidence type="ECO:0000256" key="9">
    <source>
        <dbReference type="ARBA" id="ARBA00022723"/>
    </source>
</evidence>
<evidence type="ECO:0000256" key="21">
    <source>
        <dbReference type="SAM" id="Phobius"/>
    </source>
</evidence>
<evidence type="ECO:0000256" key="15">
    <source>
        <dbReference type="ARBA" id="ARBA00023211"/>
    </source>
</evidence>
<accession>A0AAN7PIJ6</accession>
<dbReference type="Pfam" id="PF13896">
    <property type="entry name" value="Glyco_transf_49"/>
    <property type="match status" value="1"/>
</dbReference>
<dbReference type="AlphaFoldDB" id="A0AAN7PIJ6"/>
<evidence type="ECO:0000256" key="7">
    <source>
        <dbReference type="ARBA" id="ARBA00022679"/>
    </source>
</evidence>
<dbReference type="EMBL" id="JARPUR010000002">
    <property type="protein sequence ID" value="KAK4881241.1"/>
    <property type="molecule type" value="Genomic_DNA"/>
</dbReference>
<feature type="transmembrane region" description="Helical" evidence="21">
    <location>
        <begin position="6"/>
        <end position="25"/>
    </location>
</feature>
<comment type="subcellular location">
    <subcellularLocation>
        <location evidence="2">Golgi apparatus membrane</location>
        <topology evidence="2">Single-pass type II membrane protein</topology>
    </subcellularLocation>
</comment>
<keyword evidence="9" id="KW-0479">Metal-binding</keyword>
<comment type="cofactor">
    <cofactor evidence="1">
        <name>Mn(2+)</name>
        <dbReference type="ChEBI" id="CHEBI:29035"/>
    </cofactor>
</comment>
<keyword evidence="10" id="KW-0735">Signal-anchor</keyword>
<keyword evidence="23" id="KW-1185">Reference proteome</keyword>
<dbReference type="GO" id="GO:0000139">
    <property type="term" value="C:Golgi membrane"/>
    <property type="evidence" value="ECO:0007669"/>
    <property type="project" value="UniProtKB-SubCell"/>
</dbReference>
<dbReference type="PANTHER" id="PTHR46420">
    <property type="entry name" value="BETA-1,4-GLUCURONYLTRANSFERASE 1"/>
    <property type="match status" value="1"/>
</dbReference>
<gene>
    <name evidence="22" type="ORF">RN001_004560</name>
</gene>
<evidence type="ECO:0000256" key="2">
    <source>
        <dbReference type="ARBA" id="ARBA00004323"/>
    </source>
</evidence>
<evidence type="ECO:0000256" key="8">
    <source>
        <dbReference type="ARBA" id="ARBA00022692"/>
    </source>
</evidence>
<keyword evidence="12" id="KW-0333">Golgi apparatus</keyword>
<comment type="pathway">
    <text evidence="3">Protein modification; protein glycosylation.</text>
</comment>
<evidence type="ECO:0000256" key="10">
    <source>
        <dbReference type="ARBA" id="ARBA00022968"/>
    </source>
</evidence>
<evidence type="ECO:0000256" key="4">
    <source>
        <dbReference type="ARBA" id="ARBA00008539"/>
    </source>
</evidence>
<comment type="similarity">
    <text evidence="4">Belongs to the glycosyltransferase 49 family.</text>
</comment>
<evidence type="ECO:0000256" key="20">
    <source>
        <dbReference type="ARBA" id="ARBA00047852"/>
    </source>
</evidence>
<evidence type="ECO:0000313" key="23">
    <source>
        <dbReference type="Proteomes" id="UP001353858"/>
    </source>
</evidence>
<comment type="caution">
    <text evidence="22">The sequence shown here is derived from an EMBL/GenBank/DDBJ whole genome shotgun (WGS) entry which is preliminary data.</text>
</comment>
<evidence type="ECO:0000256" key="13">
    <source>
        <dbReference type="ARBA" id="ARBA00023136"/>
    </source>
</evidence>
<protein>
    <recommendedName>
        <fullName evidence="5">Beta-1,4-glucuronyltransferase 1</fullName>
    </recommendedName>
    <alternativeName>
        <fullName evidence="16">I-beta-1,3-N-acetylglucosaminyltransferase</fullName>
    </alternativeName>
    <alternativeName>
        <fullName evidence="19">N-acetyllactosaminide beta-1,3-N-acetylglucosaminyltransferase</fullName>
    </alternativeName>
    <alternativeName>
        <fullName evidence="17">Poly-N-acetyllactosamine extension enzyme</fullName>
    </alternativeName>
    <alternativeName>
        <fullName evidence="18">UDP-GlcNAc:betaGal beta-1,3-N-acetylglucosaminyltransferase 1</fullName>
    </alternativeName>
</protein>
<evidence type="ECO:0000256" key="14">
    <source>
        <dbReference type="ARBA" id="ARBA00023180"/>
    </source>
</evidence>
<dbReference type="InterPro" id="IPR043189">
    <property type="entry name" value="B4GAT1"/>
</dbReference>
<name>A0AAN7PIJ6_9COLE</name>
<evidence type="ECO:0000313" key="22">
    <source>
        <dbReference type="EMBL" id="KAK4881241.1"/>
    </source>
</evidence>
<evidence type="ECO:0000256" key="1">
    <source>
        <dbReference type="ARBA" id="ARBA00001936"/>
    </source>
</evidence>
<evidence type="ECO:0000256" key="11">
    <source>
        <dbReference type="ARBA" id="ARBA00022989"/>
    </source>
</evidence>
<comment type="catalytic activity">
    <reaction evidence="20">
        <text>3-O-[beta-D-Xyl-(1-&gt;4)-Rib-ol-P-Rib-ol-P-3-beta-D-GalNAc-(1-&gt;3)-beta-D-GlcNAc-(1-&gt;4)-(O-6-P-alpha-D-Man)]-Thr-[protein] + UDP-alpha-D-glucuronate = 3-O-[beta-D-GlcA-(1-&gt;3)-beta-D-Xyl-(1-&gt;4)-Rib-ol-P-Rib-ol-P-3-beta-D-GalNAc-(1-&gt;3)-beta-D-GlcNAc-(1-&gt;4)-(O-6-P-alpha-D-Man)]-Thr-[protein] + UDP + H(+)</text>
        <dbReference type="Rhea" id="RHEA:46860"/>
        <dbReference type="Rhea" id="RHEA-COMP:15023"/>
        <dbReference type="Rhea" id="RHEA-COMP:17482"/>
        <dbReference type="ChEBI" id="CHEBI:15378"/>
        <dbReference type="ChEBI" id="CHEBI:58052"/>
        <dbReference type="ChEBI" id="CHEBI:58223"/>
        <dbReference type="ChEBI" id="CHEBI:142405"/>
        <dbReference type="ChEBI" id="CHEBI:177336"/>
    </reaction>
</comment>